<dbReference type="EMBL" id="JARBHB010000006">
    <property type="protein sequence ID" value="KAJ8880615.1"/>
    <property type="molecule type" value="Genomic_DNA"/>
</dbReference>
<accession>A0ABQ9H8R4</accession>
<keyword evidence="2" id="KW-1185">Reference proteome</keyword>
<comment type="caution">
    <text evidence="1">The sequence shown here is derived from an EMBL/GenBank/DDBJ whole genome shotgun (WGS) entry which is preliminary data.</text>
</comment>
<evidence type="ECO:0008006" key="3">
    <source>
        <dbReference type="Google" id="ProtNLM"/>
    </source>
</evidence>
<name>A0ABQ9H8R4_9NEOP</name>
<organism evidence="1 2">
    <name type="scientific">Dryococelus australis</name>
    <dbReference type="NCBI Taxonomy" id="614101"/>
    <lineage>
        <taxon>Eukaryota</taxon>
        <taxon>Metazoa</taxon>
        <taxon>Ecdysozoa</taxon>
        <taxon>Arthropoda</taxon>
        <taxon>Hexapoda</taxon>
        <taxon>Insecta</taxon>
        <taxon>Pterygota</taxon>
        <taxon>Neoptera</taxon>
        <taxon>Polyneoptera</taxon>
        <taxon>Phasmatodea</taxon>
        <taxon>Verophasmatodea</taxon>
        <taxon>Anareolatae</taxon>
        <taxon>Phasmatidae</taxon>
        <taxon>Eurycanthinae</taxon>
        <taxon>Dryococelus</taxon>
    </lineage>
</organism>
<gene>
    <name evidence="1" type="ORF">PR048_017085</name>
</gene>
<reference evidence="1 2" key="1">
    <citation type="submission" date="2023-02" db="EMBL/GenBank/DDBJ databases">
        <title>LHISI_Scaffold_Assembly.</title>
        <authorList>
            <person name="Stuart O.P."/>
            <person name="Cleave R."/>
            <person name="Magrath M.J.L."/>
            <person name="Mikheyev A.S."/>
        </authorList>
    </citation>
    <scope>NUCLEOTIDE SEQUENCE [LARGE SCALE GENOMIC DNA]</scope>
    <source>
        <strain evidence="1">Daus_M_001</strain>
        <tissue evidence="1">Leg muscle</tissue>
    </source>
</reference>
<evidence type="ECO:0000313" key="1">
    <source>
        <dbReference type="EMBL" id="KAJ8880615.1"/>
    </source>
</evidence>
<dbReference type="Proteomes" id="UP001159363">
    <property type="component" value="Chromosome 5"/>
</dbReference>
<dbReference type="PANTHER" id="PTHR45749:SF21">
    <property type="entry name" value="DUF4371 DOMAIN-CONTAINING PROTEIN"/>
    <property type="match status" value="1"/>
</dbReference>
<dbReference type="PANTHER" id="PTHR45749">
    <property type="match status" value="1"/>
</dbReference>
<sequence length="196" mass="21927">MLGGCGTGVGESRKCPSPAIQNEIIECCNQIILNKAIKEDFLQFFETNSLKGLIQCSIDCEHIFGQGYDGAGNMSDKYNGVKSIIKKIYPKAIYVHCAAHFLNLAITKSIIENSDVFPSARSLKRLYATRWRLKYDAVYYFIELQFHKESLDLKVAVTIAEEAVIKIKSIRGHSEHDFKVVCKQAKSVANSLGVEE</sequence>
<evidence type="ECO:0000313" key="2">
    <source>
        <dbReference type="Proteomes" id="UP001159363"/>
    </source>
</evidence>
<protein>
    <recommendedName>
        <fullName evidence="3">DUF4371 domain-containing protein</fullName>
    </recommendedName>
</protein>
<proteinExistence type="predicted"/>